<organism evidence="2 3">
    <name type="scientific">Araneus ventricosus</name>
    <name type="common">Orbweaver spider</name>
    <name type="synonym">Epeira ventricosa</name>
    <dbReference type="NCBI Taxonomy" id="182803"/>
    <lineage>
        <taxon>Eukaryota</taxon>
        <taxon>Metazoa</taxon>
        <taxon>Ecdysozoa</taxon>
        <taxon>Arthropoda</taxon>
        <taxon>Chelicerata</taxon>
        <taxon>Arachnida</taxon>
        <taxon>Araneae</taxon>
        <taxon>Araneomorphae</taxon>
        <taxon>Entelegynae</taxon>
        <taxon>Araneoidea</taxon>
        <taxon>Araneidae</taxon>
        <taxon>Araneus</taxon>
    </lineage>
</organism>
<evidence type="ECO:0000313" key="2">
    <source>
        <dbReference type="EMBL" id="GBN49236.1"/>
    </source>
</evidence>
<dbReference type="EMBL" id="BGPR01132511">
    <property type="protein sequence ID" value="GBN49236.1"/>
    <property type="molecule type" value="Genomic_DNA"/>
</dbReference>
<gene>
    <name evidence="2" type="ORF">AVEN_193527_1</name>
</gene>
<sequence length="118" mass="13205">MKNAKKTPDMIPEVSELKDSLDALKELQTLLKEFPTLLEAASQCRSAKSRQEKYEAKPNGHHPHQAEETPTMDGSADYYIQVDIIFQVRPIGDIPSRLEDKCPLRPSAPSKLPSLCVC</sequence>
<proteinExistence type="predicted"/>
<name>A0A4Y2PGS2_ARAVE</name>
<evidence type="ECO:0000256" key="1">
    <source>
        <dbReference type="SAM" id="MobiDB-lite"/>
    </source>
</evidence>
<keyword evidence="3" id="KW-1185">Reference proteome</keyword>
<accession>A0A4Y2PGS2</accession>
<dbReference type="Proteomes" id="UP000499080">
    <property type="component" value="Unassembled WGS sequence"/>
</dbReference>
<feature type="region of interest" description="Disordered" evidence="1">
    <location>
        <begin position="48"/>
        <end position="71"/>
    </location>
</feature>
<dbReference type="AlphaFoldDB" id="A0A4Y2PGS2"/>
<feature type="compositionally biased region" description="Basic and acidic residues" evidence="1">
    <location>
        <begin position="49"/>
        <end position="58"/>
    </location>
</feature>
<evidence type="ECO:0000313" key="3">
    <source>
        <dbReference type="Proteomes" id="UP000499080"/>
    </source>
</evidence>
<comment type="caution">
    <text evidence="2">The sequence shown here is derived from an EMBL/GenBank/DDBJ whole genome shotgun (WGS) entry which is preliminary data.</text>
</comment>
<protein>
    <submittedName>
        <fullName evidence="2">Uncharacterized protein</fullName>
    </submittedName>
</protein>
<reference evidence="2 3" key="1">
    <citation type="journal article" date="2019" name="Sci. Rep.">
        <title>Orb-weaving spider Araneus ventricosus genome elucidates the spidroin gene catalogue.</title>
        <authorList>
            <person name="Kono N."/>
            <person name="Nakamura H."/>
            <person name="Ohtoshi R."/>
            <person name="Moran D.A.P."/>
            <person name="Shinohara A."/>
            <person name="Yoshida Y."/>
            <person name="Fujiwara M."/>
            <person name="Mori M."/>
            <person name="Tomita M."/>
            <person name="Arakawa K."/>
        </authorList>
    </citation>
    <scope>NUCLEOTIDE SEQUENCE [LARGE SCALE GENOMIC DNA]</scope>
</reference>